<reference evidence="3" key="2">
    <citation type="submission" date="2013-07" db="EMBL/GenBank/DDBJ databases">
        <authorList>
            <consortium name="The Broad Institute Genome Sequencing Platform"/>
            <person name="Cuomo C."/>
            <person name="Litvintseva A."/>
            <person name="Chen Y."/>
            <person name="Heitman J."/>
            <person name="Sun S."/>
            <person name="Springer D."/>
            <person name="Dromer F."/>
            <person name="Young S.K."/>
            <person name="Zeng Q."/>
            <person name="Gargeya S."/>
            <person name="Fitzgerald M."/>
            <person name="Abouelleil A."/>
            <person name="Alvarado L."/>
            <person name="Berlin A.M."/>
            <person name="Chapman S.B."/>
            <person name="Dewar J."/>
            <person name="Goldberg J."/>
            <person name="Griggs A."/>
            <person name="Gujja S."/>
            <person name="Hansen M."/>
            <person name="Howarth C."/>
            <person name="Imamovic A."/>
            <person name="Larimer J."/>
            <person name="McCowan C."/>
            <person name="Murphy C."/>
            <person name="Pearson M."/>
            <person name="Priest M."/>
            <person name="Roberts A."/>
            <person name="Saif S."/>
            <person name="Shea T."/>
            <person name="Sykes S."/>
            <person name="Wortman J."/>
            <person name="Nusbaum C."/>
            <person name="Birren B."/>
        </authorList>
    </citation>
    <scope>NUCLEOTIDE SEQUENCE</scope>
    <source>
        <strain evidence="3">CBS 10118</strain>
    </source>
</reference>
<dbReference type="KEGG" id="kbi:30208662"/>
<dbReference type="VEuPathDB" id="FungiDB:I302_04263"/>
<dbReference type="Proteomes" id="UP000092730">
    <property type="component" value="Chromosome 1"/>
</dbReference>
<proteinExistence type="predicted"/>
<name>A0A1B9G6B0_9TREE</name>
<reference evidence="2" key="1">
    <citation type="submission" date="2013-07" db="EMBL/GenBank/DDBJ databases">
        <title>The Genome Sequence of Cryptococcus bestiolae CBS10118.</title>
        <authorList>
            <consortium name="The Broad Institute Genome Sequencing Platform"/>
            <person name="Cuomo C."/>
            <person name="Litvintseva A."/>
            <person name="Chen Y."/>
            <person name="Heitman J."/>
            <person name="Sun S."/>
            <person name="Springer D."/>
            <person name="Dromer F."/>
            <person name="Young S.K."/>
            <person name="Zeng Q."/>
            <person name="Gargeya S."/>
            <person name="Fitzgerald M."/>
            <person name="Abouelleil A."/>
            <person name="Alvarado L."/>
            <person name="Berlin A.M."/>
            <person name="Chapman S.B."/>
            <person name="Dewar J."/>
            <person name="Goldberg J."/>
            <person name="Griggs A."/>
            <person name="Gujja S."/>
            <person name="Hansen M."/>
            <person name="Howarth C."/>
            <person name="Imamovic A."/>
            <person name="Larimer J."/>
            <person name="McCowan C."/>
            <person name="Murphy C."/>
            <person name="Pearson M."/>
            <person name="Priest M."/>
            <person name="Roberts A."/>
            <person name="Saif S."/>
            <person name="Shea T."/>
            <person name="Sykes S."/>
            <person name="Wortman J."/>
            <person name="Nusbaum C."/>
            <person name="Birren B."/>
        </authorList>
    </citation>
    <scope>NUCLEOTIDE SEQUENCE [LARGE SCALE GENOMIC DNA]</scope>
    <source>
        <strain evidence="2">CBS 10118</strain>
    </source>
</reference>
<accession>A0A1B9G6B0</accession>
<dbReference type="AlphaFoldDB" id="A0A1B9G6B0"/>
<feature type="region of interest" description="Disordered" evidence="1">
    <location>
        <begin position="160"/>
        <end position="180"/>
    </location>
</feature>
<dbReference type="GeneID" id="30208662"/>
<gene>
    <name evidence="2" type="ORF">I302_04263</name>
    <name evidence="3" type="ORF">I302_100889</name>
</gene>
<dbReference type="EMBL" id="CP144541">
    <property type="protein sequence ID" value="WVW78926.1"/>
    <property type="molecule type" value="Genomic_DNA"/>
</dbReference>
<reference evidence="3" key="4">
    <citation type="submission" date="2024-02" db="EMBL/GenBank/DDBJ databases">
        <title>Comparative genomics of Cryptococcus and Kwoniella reveals pathogenesis evolution and contrasting modes of karyotype evolution via chromosome fusion or intercentromeric recombination.</title>
        <authorList>
            <person name="Coelho M.A."/>
            <person name="David-Palma M."/>
            <person name="Shea T."/>
            <person name="Bowers K."/>
            <person name="McGinley-Smith S."/>
            <person name="Mohammad A.W."/>
            <person name="Gnirke A."/>
            <person name="Yurkov A.M."/>
            <person name="Nowrousian M."/>
            <person name="Sun S."/>
            <person name="Cuomo C.A."/>
            <person name="Heitman J."/>
        </authorList>
    </citation>
    <scope>NUCLEOTIDE SEQUENCE</scope>
    <source>
        <strain evidence="3">CBS 10118</strain>
    </source>
</reference>
<reference evidence="2" key="3">
    <citation type="submission" date="2014-01" db="EMBL/GenBank/DDBJ databases">
        <title>Evolution of pathogenesis and genome organization in the Tremellales.</title>
        <authorList>
            <person name="Cuomo C."/>
            <person name="Litvintseva A."/>
            <person name="Heitman J."/>
            <person name="Chen Y."/>
            <person name="Sun S."/>
            <person name="Springer D."/>
            <person name="Dromer F."/>
            <person name="Young S."/>
            <person name="Zeng Q."/>
            <person name="Chapman S."/>
            <person name="Gujja S."/>
            <person name="Saif S."/>
            <person name="Birren B."/>
        </authorList>
    </citation>
    <scope>NUCLEOTIDE SEQUENCE</scope>
    <source>
        <strain evidence="2">CBS 10118</strain>
    </source>
</reference>
<evidence type="ECO:0000313" key="2">
    <source>
        <dbReference type="EMBL" id="OCF26577.1"/>
    </source>
</evidence>
<dbReference type="EMBL" id="KI894020">
    <property type="protein sequence ID" value="OCF26577.1"/>
    <property type="molecule type" value="Genomic_DNA"/>
</dbReference>
<dbReference type="RefSeq" id="XP_019047647.1">
    <property type="nucleotide sequence ID" value="XM_019190899.1"/>
</dbReference>
<organism evidence="2">
    <name type="scientific">Kwoniella bestiolae CBS 10118</name>
    <dbReference type="NCBI Taxonomy" id="1296100"/>
    <lineage>
        <taxon>Eukaryota</taxon>
        <taxon>Fungi</taxon>
        <taxon>Dikarya</taxon>
        <taxon>Basidiomycota</taxon>
        <taxon>Agaricomycotina</taxon>
        <taxon>Tremellomycetes</taxon>
        <taxon>Tremellales</taxon>
        <taxon>Cryptococcaceae</taxon>
        <taxon>Kwoniella</taxon>
    </lineage>
</organism>
<sequence>MSSSFRIRIPNGAPATKAKVCIYAKPTATYTELKYAVHRGSSKEATITGDSLGGQAQSNCLERRHYCSTERDAQAFAQGIVQELMKQDRVYKHYCETVYLPTESSVRTLKKLVDLGGHLCERPRYPVLCRITNAPTSDPSVGMLREVVTYVSADMASNQGVNSTEEYPGHPSGGQNSMSYQNRQFAGESSELRAADVSYDDYLILYSHGLFSRPEESG</sequence>
<keyword evidence="4" id="KW-1185">Reference proteome</keyword>
<evidence type="ECO:0000313" key="3">
    <source>
        <dbReference type="EMBL" id="WVW78926.1"/>
    </source>
</evidence>
<protein>
    <submittedName>
        <fullName evidence="2">Uncharacterized protein</fullName>
    </submittedName>
</protein>
<evidence type="ECO:0000313" key="4">
    <source>
        <dbReference type="Proteomes" id="UP000092730"/>
    </source>
</evidence>
<evidence type="ECO:0000256" key="1">
    <source>
        <dbReference type="SAM" id="MobiDB-lite"/>
    </source>
</evidence>